<keyword evidence="2" id="KW-1185">Reference proteome</keyword>
<evidence type="ECO:0000313" key="1">
    <source>
        <dbReference type="EMBL" id="KAI5681805.1"/>
    </source>
</evidence>
<reference evidence="2" key="1">
    <citation type="journal article" date="2023" name="Nat. Plants">
        <title>Single-cell RNA sequencing provides a high-resolution roadmap for understanding the multicellular compartmentation of specialized metabolism.</title>
        <authorList>
            <person name="Sun S."/>
            <person name="Shen X."/>
            <person name="Li Y."/>
            <person name="Li Y."/>
            <person name="Wang S."/>
            <person name="Li R."/>
            <person name="Zhang H."/>
            <person name="Shen G."/>
            <person name="Guo B."/>
            <person name="Wei J."/>
            <person name="Xu J."/>
            <person name="St-Pierre B."/>
            <person name="Chen S."/>
            <person name="Sun C."/>
        </authorList>
    </citation>
    <scope>NUCLEOTIDE SEQUENCE [LARGE SCALE GENOMIC DNA]</scope>
</reference>
<protein>
    <submittedName>
        <fullName evidence="1">Uncharacterized protein</fullName>
    </submittedName>
</protein>
<sequence>MFHSPTRLFLVGQVAVLRITLPWLLVPLRHGILGAQIEGIVPGPRVRREKLIMMVCVELNYYDILKEIVEVDVMKSQPHLIDVPHQDDVFQENVDIHNGSAIDVIIEDVGPLIHESRSSEELDIIVETYFDEVQIDETKIE</sequence>
<evidence type="ECO:0000313" key="2">
    <source>
        <dbReference type="Proteomes" id="UP001060085"/>
    </source>
</evidence>
<accession>A0ACC0CAA2</accession>
<dbReference type="EMBL" id="CM044701">
    <property type="protein sequence ID" value="KAI5681805.1"/>
    <property type="molecule type" value="Genomic_DNA"/>
</dbReference>
<gene>
    <name evidence="1" type="ORF">M9H77_03033</name>
</gene>
<proteinExistence type="predicted"/>
<comment type="caution">
    <text evidence="1">The sequence shown here is derived from an EMBL/GenBank/DDBJ whole genome shotgun (WGS) entry which is preliminary data.</text>
</comment>
<name>A0ACC0CAA2_CATRO</name>
<dbReference type="Proteomes" id="UP001060085">
    <property type="component" value="Linkage Group LG01"/>
</dbReference>
<organism evidence="1 2">
    <name type="scientific">Catharanthus roseus</name>
    <name type="common">Madagascar periwinkle</name>
    <name type="synonym">Vinca rosea</name>
    <dbReference type="NCBI Taxonomy" id="4058"/>
    <lineage>
        <taxon>Eukaryota</taxon>
        <taxon>Viridiplantae</taxon>
        <taxon>Streptophyta</taxon>
        <taxon>Embryophyta</taxon>
        <taxon>Tracheophyta</taxon>
        <taxon>Spermatophyta</taxon>
        <taxon>Magnoliopsida</taxon>
        <taxon>eudicotyledons</taxon>
        <taxon>Gunneridae</taxon>
        <taxon>Pentapetalae</taxon>
        <taxon>asterids</taxon>
        <taxon>lamiids</taxon>
        <taxon>Gentianales</taxon>
        <taxon>Apocynaceae</taxon>
        <taxon>Rauvolfioideae</taxon>
        <taxon>Vinceae</taxon>
        <taxon>Catharanthinae</taxon>
        <taxon>Catharanthus</taxon>
    </lineage>
</organism>